<evidence type="ECO:0000256" key="2">
    <source>
        <dbReference type="SAM" id="Phobius"/>
    </source>
</evidence>
<accession>A0A8H6VKL1</accession>
<protein>
    <submittedName>
        <fullName evidence="3">Phenylalanine aminomutase (L-beta-phenylalanine forming)</fullName>
    </submittedName>
</protein>
<dbReference type="InterPro" id="IPR021765">
    <property type="entry name" value="UstYa-like"/>
</dbReference>
<comment type="caution">
    <text evidence="3">The sequence shown here is derived from an EMBL/GenBank/DDBJ whole genome shotgun (WGS) entry which is preliminary data.</text>
</comment>
<reference evidence="3" key="1">
    <citation type="submission" date="2020-04" db="EMBL/GenBank/DDBJ databases">
        <title>Draft genome resource of the tomato pathogen Pseudocercospora fuligena.</title>
        <authorList>
            <person name="Zaccaron A."/>
        </authorList>
    </citation>
    <scope>NUCLEOTIDE SEQUENCE</scope>
    <source>
        <strain evidence="3">PF001</strain>
    </source>
</reference>
<gene>
    <name evidence="3" type="ORF">HII31_04881</name>
</gene>
<evidence type="ECO:0000313" key="4">
    <source>
        <dbReference type="Proteomes" id="UP000660729"/>
    </source>
</evidence>
<dbReference type="Pfam" id="PF11807">
    <property type="entry name" value="UstYa"/>
    <property type="match status" value="1"/>
</dbReference>
<feature type="transmembrane region" description="Helical" evidence="2">
    <location>
        <begin position="38"/>
        <end position="61"/>
    </location>
</feature>
<keyword evidence="2" id="KW-1133">Transmembrane helix</keyword>
<dbReference type="Proteomes" id="UP000660729">
    <property type="component" value="Unassembled WGS sequence"/>
</dbReference>
<comment type="similarity">
    <text evidence="1">Belongs to the ustYa family.</text>
</comment>
<dbReference type="PANTHER" id="PTHR33365:SF6">
    <property type="entry name" value="OXIDASE USTYA"/>
    <property type="match status" value="1"/>
</dbReference>
<dbReference type="GO" id="GO:0043386">
    <property type="term" value="P:mycotoxin biosynthetic process"/>
    <property type="evidence" value="ECO:0007669"/>
    <property type="project" value="InterPro"/>
</dbReference>
<keyword evidence="2" id="KW-0472">Membrane</keyword>
<dbReference type="AlphaFoldDB" id="A0A8H6VKL1"/>
<dbReference type="EMBL" id="JABCIY010000071">
    <property type="protein sequence ID" value="KAF7193812.1"/>
    <property type="molecule type" value="Genomic_DNA"/>
</dbReference>
<keyword evidence="2" id="KW-0812">Transmembrane</keyword>
<proteinExistence type="inferred from homology"/>
<organism evidence="3 4">
    <name type="scientific">Pseudocercospora fuligena</name>
    <dbReference type="NCBI Taxonomy" id="685502"/>
    <lineage>
        <taxon>Eukaryota</taxon>
        <taxon>Fungi</taxon>
        <taxon>Dikarya</taxon>
        <taxon>Ascomycota</taxon>
        <taxon>Pezizomycotina</taxon>
        <taxon>Dothideomycetes</taxon>
        <taxon>Dothideomycetidae</taxon>
        <taxon>Mycosphaerellales</taxon>
        <taxon>Mycosphaerellaceae</taxon>
        <taxon>Pseudocercospora</taxon>
    </lineage>
</organism>
<evidence type="ECO:0000313" key="3">
    <source>
        <dbReference type="EMBL" id="KAF7193812.1"/>
    </source>
</evidence>
<name>A0A8H6VKL1_9PEZI</name>
<evidence type="ECO:0000256" key="1">
    <source>
        <dbReference type="ARBA" id="ARBA00035112"/>
    </source>
</evidence>
<keyword evidence="4" id="KW-1185">Reference proteome</keyword>
<dbReference type="PANTHER" id="PTHR33365">
    <property type="entry name" value="YALI0B05434P"/>
    <property type="match status" value="1"/>
</dbReference>
<sequence length="264" mass="30002">MKWLKAEGVDVETSDSEKEEDRLLNGNRLAKPRRNASISIISIASYTLLISIILIQAILLIQVRTELAERPPKTTIFGLKTARNIPRTSGLLNKYWQGDELEEPDKAWDAINSGHGAIVVTPEFKEQHGLPDSIRHPFHQDMYAYALEAYHMIHCIQVLRKDFLLIREGKTPTKPLEHAMHCFDALRQSVMCQASDELLVITGRGHASGFNQMRMCRNWDDLRDLATEKTACYWDDDLPPEKEDTRWAMCDGGYDGLPVGAILE</sequence>
<dbReference type="OrthoDB" id="3687641at2759"/>